<protein>
    <submittedName>
        <fullName evidence="2">Putative membrane protein</fullName>
    </submittedName>
</protein>
<name>A0A2S9GV91_9BURK</name>
<dbReference type="InterPro" id="IPR007436">
    <property type="entry name" value="DUF485"/>
</dbReference>
<feature type="transmembrane region" description="Helical" evidence="1">
    <location>
        <begin position="24"/>
        <end position="46"/>
    </location>
</feature>
<organism evidence="2 3">
    <name type="scientific">Solimicrobium silvestre</name>
    <dbReference type="NCBI Taxonomy" id="2099400"/>
    <lineage>
        <taxon>Bacteria</taxon>
        <taxon>Pseudomonadati</taxon>
        <taxon>Pseudomonadota</taxon>
        <taxon>Betaproteobacteria</taxon>
        <taxon>Burkholderiales</taxon>
        <taxon>Oxalobacteraceae</taxon>
        <taxon>Solimicrobium</taxon>
    </lineage>
</organism>
<sequence length="102" mass="11484">MEDQLVKKILANPNYQKLVKTRSAYGWLFTALVMIVYYGFILLIAFDKELLSAKFGDGVMTIGMPVGLFVLVFTVVITGIYVRRANKEFDDLTAKIKAEVLS</sequence>
<feature type="transmembrane region" description="Helical" evidence="1">
    <location>
        <begin position="58"/>
        <end position="82"/>
    </location>
</feature>
<comment type="caution">
    <text evidence="2">The sequence shown here is derived from an EMBL/GenBank/DDBJ whole genome shotgun (WGS) entry which is preliminary data.</text>
</comment>
<keyword evidence="1" id="KW-0472">Membrane</keyword>
<dbReference type="Pfam" id="PF04341">
    <property type="entry name" value="DUF485"/>
    <property type="match status" value="1"/>
</dbReference>
<keyword evidence="3" id="KW-1185">Reference proteome</keyword>
<evidence type="ECO:0000313" key="3">
    <source>
        <dbReference type="Proteomes" id="UP000237839"/>
    </source>
</evidence>
<dbReference type="AlphaFoldDB" id="A0A2S9GV91"/>
<proteinExistence type="predicted"/>
<reference evidence="2 3" key="1">
    <citation type="submission" date="2018-02" db="EMBL/GenBank/DDBJ databases">
        <title>Solimicrobium silvestre gen. nov., sp. nov., isolated from alpine forest soil.</title>
        <authorList>
            <person name="Margesin R."/>
            <person name="Albuquerque L."/>
            <person name="Zhang D.-C."/>
            <person name="Froufe H.J.C."/>
            <person name="Severino R."/>
            <person name="Roxo I."/>
            <person name="Egas C."/>
            <person name="Da Costa M.S."/>
        </authorList>
    </citation>
    <scope>NUCLEOTIDE SEQUENCE [LARGE SCALE GENOMIC DNA]</scope>
    <source>
        <strain evidence="2 3">S20-91</strain>
    </source>
</reference>
<evidence type="ECO:0000313" key="2">
    <source>
        <dbReference type="EMBL" id="PRC91618.1"/>
    </source>
</evidence>
<dbReference type="OrthoDB" id="5297034at2"/>
<dbReference type="GO" id="GO:0005886">
    <property type="term" value="C:plasma membrane"/>
    <property type="evidence" value="ECO:0007669"/>
    <property type="project" value="TreeGrafter"/>
</dbReference>
<dbReference type="Proteomes" id="UP000237839">
    <property type="component" value="Unassembled WGS sequence"/>
</dbReference>
<dbReference type="InterPro" id="IPR052959">
    <property type="entry name" value="Inner_membrane_assoc"/>
</dbReference>
<dbReference type="EMBL" id="PUGF01000021">
    <property type="protein sequence ID" value="PRC91618.1"/>
    <property type="molecule type" value="Genomic_DNA"/>
</dbReference>
<dbReference type="PANTHER" id="PTHR38598:SF1">
    <property type="entry name" value="INNER MEMBRANE PROTEIN YJCH"/>
    <property type="match status" value="1"/>
</dbReference>
<keyword evidence="1" id="KW-0812">Transmembrane</keyword>
<dbReference type="PANTHER" id="PTHR38598">
    <property type="entry name" value="INNER MEMBRANE PROTEIN YJCH"/>
    <property type="match status" value="1"/>
</dbReference>
<gene>
    <name evidence="2" type="ORF">S2091_3734</name>
</gene>
<keyword evidence="1" id="KW-1133">Transmembrane helix</keyword>
<evidence type="ECO:0000256" key="1">
    <source>
        <dbReference type="SAM" id="Phobius"/>
    </source>
</evidence>
<dbReference type="RefSeq" id="WP_105533483.1">
    <property type="nucleotide sequence ID" value="NZ_PUGF01000021.1"/>
</dbReference>
<accession>A0A2S9GV91</accession>